<name>A0A5T5X1K7_SALER</name>
<gene>
    <name evidence="2" type="ORF">DYS84_23250</name>
</gene>
<protein>
    <submittedName>
        <fullName evidence="2">Uncharacterized protein</fullName>
    </submittedName>
</protein>
<sequence length="71" mass="8244">MPAVHTLNDKPVLLIVYTGYFKLLNGVFNSIKAFRPKKTHRRLYNRTIHQSQMSEDVVRIGKMICIISDLI</sequence>
<proteinExistence type="predicted"/>
<keyword evidence="1" id="KW-0812">Transmembrane</keyword>
<organism evidence="2">
    <name type="scientific">Salmonella enterica</name>
    <name type="common">Salmonella choleraesuis</name>
    <dbReference type="NCBI Taxonomy" id="28901"/>
    <lineage>
        <taxon>Bacteria</taxon>
        <taxon>Pseudomonadati</taxon>
        <taxon>Pseudomonadota</taxon>
        <taxon>Gammaproteobacteria</taxon>
        <taxon>Enterobacterales</taxon>
        <taxon>Enterobacteriaceae</taxon>
        <taxon>Salmonella</taxon>
    </lineage>
</organism>
<evidence type="ECO:0000313" key="2">
    <source>
        <dbReference type="EMBL" id="EBM3388850.1"/>
    </source>
</evidence>
<keyword evidence="1" id="KW-1133">Transmembrane helix</keyword>
<dbReference type="EMBL" id="AAGCJK010000061">
    <property type="protein sequence ID" value="EBM3388850.1"/>
    <property type="molecule type" value="Genomic_DNA"/>
</dbReference>
<evidence type="ECO:0000256" key="1">
    <source>
        <dbReference type="SAM" id="Phobius"/>
    </source>
</evidence>
<dbReference type="AlphaFoldDB" id="A0A5T5X1K7"/>
<accession>A0A5T5X1K7</accession>
<reference evidence="2" key="1">
    <citation type="submission" date="2018-08" db="EMBL/GenBank/DDBJ databases">
        <authorList>
            <consortium name="PulseNet: The National Subtyping Network for Foodborne Disease Surveillance"/>
            <person name="Tarr C.L."/>
            <person name="Trees E."/>
            <person name="Katz L.S."/>
            <person name="Carleton-Romer H.A."/>
            <person name="Stroika S."/>
            <person name="Kucerova Z."/>
            <person name="Roache K.F."/>
            <person name="Sabol A.L."/>
            <person name="Besser J."/>
            <person name="Gerner-Smidt P."/>
        </authorList>
    </citation>
    <scope>NUCLEOTIDE SEQUENCE</scope>
    <source>
        <strain evidence="2">PNUSAS049309</strain>
    </source>
</reference>
<feature type="transmembrane region" description="Helical" evidence="1">
    <location>
        <begin position="12"/>
        <end position="31"/>
    </location>
</feature>
<comment type="caution">
    <text evidence="2">The sequence shown here is derived from an EMBL/GenBank/DDBJ whole genome shotgun (WGS) entry which is preliminary data.</text>
</comment>
<keyword evidence="1" id="KW-0472">Membrane</keyword>